<evidence type="ECO:0000256" key="12">
    <source>
        <dbReference type="SAM" id="MobiDB-lite"/>
    </source>
</evidence>
<evidence type="ECO:0000256" key="8">
    <source>
        <dbReference type="ARBA" id="ARBA00023175"/>
    </source>
</evidence>
<feature type="coiled-coil region" evidence="11">
    <location>
        <begin position="1093"/>
        <end position="1120"/>
    </location>
</feature>
<gene>
    <name evidence="15" type="primary">KIF13A</name>
</gene>
<evidence type="ECO:0000256" key="10">
    <source>
        <dbReference type="PROSITE-ProRule" id="PRU00283"/>
    </source>
</evidence>
<feature type="coiled-coil region" evidence="11">
    <location>
        <begin position="364"/>
        <end position="409"/>
    </location>
</feature>
<keyword evidence="2" id="KW-0963">Cytoplasm</keyword>
<dbReference type="Pfam" id="PF16183">
    <property type="entry name" value="Kinesin_assoc"/>
    <property type="match status" value="1"/>
</dbReference>
<dbReference type="InterPro" id="IPR036961">
    <property type="entry name" value="Kinesin_motor_dom_sf"/>
</dbReference>
<dbReference type="GO" id="GO:0005737">
    <property type="term" value="C:cytoplasm"/>
    <property type="evidence" value="ECO:0007669"/>
    <property type="project" value="UniProtKB-ARBA"/>
</dbReference>
<feature type="region of interest" description="Disordered" evidence="12">
    <location>
        <begin position="1698"/>
        <end position="1773"/>
    </location>
</feature>
<dbReference type="PROSITE" id="PS50067">
    <property type="entry name" value="KINESIN_MOTOR_2"/>
    <property type="match status" value="1"/>
</dbReference>
<feature type="binding site" evidence="10">
    <location>
        <begin position="102"/>
        <end position="109"/>
    </location>
    <ligand>
        <name>ATP</name>
        <dbReference type="ChEBI" id="CHEBI:30616"/>
    </ligand>
</feature>
<accession>A0A2U4C559</accession>
<dbReference type="GO" id="GO:0007018">
    <property type="term" value="P:microtubule-based movement"/>
    <property type="evidence" value="ECO:0007669"/>
    <property type="project" value="InterPro"/>
</dbReference>
<dbReference type="InterPro" id="IPR032405">
    <property type="entry name" value="Kinesin_assoc"/>
</dbReference>
<comment type="similarity">
    <text evidence="10">Belongs to the TRAFAC class myosin-kinesin ATPase superfamily. Kinesin family.</text>
</comment>
<feature type="domain" description="Kinesin motor" evidence="13">
    <location>
        <begin position="5"/>
        <end position="352"/>
    </location>
</feature>
<dbReference type="SMART" id="SM00129">
    <property type="entry name" value="KISc"/>
    <property type="match status" value="1"/>
</dbReference>
<dbReference type="PANTHER" id="PTHR47117">
    <property type="entry name" value="STAR-RELATED LIPID TRANSFER PROTEIN 9"/>
    <property type="match status" value="1"/>
</dbReference>
<keyword evidence="14" id="KW-1185">Reference proteome</keyword>
<keyword evidence="5 10" id="KW-0547">Nucleotide-binding</keyword>
<sequence>MSDTKVKVAVRVRPLNRRELELNTKCVVEMEGNQTVLHPPPSNTKQGERKPPKVFAFDYCFWSMDESNTTKYAGQEVVFKCLGEGILEKAFQGYNACIFAYGQTGSGKSFSMMGNAEQRGLIPRLCCALFQRISLEQNESQTFKVEVSYMEIYNEKVRDLLDPKGSRQSLKVREHKVLGPYVDGLSQLAVTSFEDIESLMSEGNKSRTVAATNMNEESSRSHAVFNIIITQTLYDLQSGNSGEKVSKVSLVDLAGSERVSKTGAAGERLKEGSNINKSLTTLGLVISSLADQAAGKGKNKFVPYRDSVLTWLLKDNLGGNSQTSMIATISPAADNYEETLSTLRYADRAKRIVNHAVVNEDPNAKVIRELREEVEKLREQLSQAEAMKAPELKEKLEESEKLIRELTVTWEEKLRKTEEIAQERQRQLESMGISLETSGIKVGDDKCYLVNLNADPALNELLVYYLKDHTRVGADTSQDIQLFGIGIQPEHCEIDIASDGEVTLTPKENARSCVNGTLVCSTTQLWHGDRILWGNNHFFRINLPKRKRRDWLKDFEKETGPPEHDLDAASEASSEPDYNYEFAQMEVIMKTLNSNDPVQNVVQVLEKQYLEEKRSALEEQRLMYERELEQLRQQLSPERRPQSSGPDRLAYSSQTAQQKVTQWAEERDELFRQSLAKLREQLVKANTLVREANFLAEEMSRLTDYQVTLQIPAANLSANRKRGAIVSEPAIQVRRKGKSTQVWTIEKLENKLIDMRDLYQEWKEKVPETKRLYGKRGDPFYEAQENHNLIGVANVFLECLFCDVKLLYAVPIISQQGEVAGRLHVEVMRVTGAVPERVVEDDSSENSSESGSLEVVDSSGEIIHRVKKLTCRVKIKEATGLPLNLSNFVFCQYTFWDQCESTVAAPVVDPEVPSPQSKDAQYTVTFSHCKDYVVSVTEEFLEFISDGALAIEVWGHRCTGNGSSVWEVDSLHAKTRTLHDRWNEVTRRIEMWISILELNELGEYAAVELHQAKDVNTGGVFQLRQGHSRRVQVTVKPVQRSGTLPLMVEAILSISIGCVTARSTKLQRGLDSYQEEDLNCVRERWSDALIKRREYLDEQIKKVSNKKEKTEDDVEREARLVEQWVGLTEERNAVLVPAPGSGIPGAPADWIPPPGMETHIPVLFLDLNADDLSANEQLVGPHASGVNSILPKEHGSQFFYLPIIKHSDEEVSATASWDSSVHDSVHLNRVTPQNERIYLIVKTTVQLSHPAAMELVLRKRIAANIYNKQSFTQSLKRRISLKNIFYSCGVTYEIVSNIPKATEEIEDRETLALLAARSENEGTADGETYIEKYTRGVLQVENILSLERLRQAVTVKEALSTKARHLRRSLSTPNVHNVSSSRPDLSGFDDDDKGWPENQLDMSDYSPSYQGVSCYGTLPRDSPRRSKEGCTSENPHALTVSPFKAFSPQPPKFFKPLMPVKEEHKKRMALEARPLLSQEDSEEEENDLEALNRKLISSQPYVPVEFADFSVYNASLENREWFSSKVDLTNSKVLEKEVSCSPTTSSITSGYFSHSASNATLSDMVVPSSDSSDQLALQTKDADSSEHPGASLVHDFRPSSNKELTELERGLVKDKITMVPLKENSALAKGSPSSQSIPEKNSKTCCRTSSCSEQDACSSKNGQPAREFCPREVTIEHTTNILEDHSFTEFMGVSDGRDFDGLTDPSAGELPSRRNLPNTMDSKSVSDGPQDPGQLCSSAKSDQVINSRGSLSGPVLSVSAPNCAPTARGPSSQ</sequence>
<dbReference type="Proteomes" id="UP000245320">
    <property type="component" value="Chromosome 10"/>
</dbReference>
<dbReference type="InterPro" id="IPR019821">
    <property type="entry name" value="Kinesin_motor_CS"/>
</dbReference>
<evidence type="ECO:0000256" key="2">
    <source>
        <dbReference type="ARBA" id="ARBA00022490"/>
    </source>
</evidence>
<dbReference type="PROSITE" id="PS00411">
    <property type="entry name" value="KINESIN_MOTOR_1"/>
    <property type="match status" value="1"/>
</dbReference>
<evidence type="ECO:0000256" key="1">
    <source>
        <dbReference type="ARBA" id="ARBA00004245"/>
    </source>
</evidence>
<evidence type="ECO:0000256" key="11">
    <source>
        <dbReference type="SAM" id="Coils"/>
    </source>
</evidence>
<evidence type="ECO:0000256" key="7">
    <source>
        <dbReference type="ARBA" id="ARBA00023054"/>
    </source>
</evidence>
<dbReference type="Pfam" id="PF12423">
    <property type="entry name" value="KIF1B"/>
    <property type="match status" value="1"/>
</dbReference>
<evidence type="ECO:0000256" key="3">
    <source>
        <dbReference type="ARBA" id="ARBA00022553"/>
    </source>
</evidence>
<dbReference type="PRINTS" id="PR00380">
    <property type="entry name" value="KINESINHEAVY"/>
</dbReference>
<proteinExistence type="inferred from homology"/>
<dbReference type="InterPro" id="IPR022164">
    <property type="entry name" value="Kinesin-like"/>
</dbReference>
<dbReference type="Gene3D" id="6.10.250.2520">
    <property type="match status" value="1"/>
</dbReference>
<dbReference type="InterPro" id="IPR027417">
    <property type="entry name" value="P-loop_NTPase"/>
</dbReference>
<keyword evidence="6 10" id="KW-0067">ATP-binding</keyword>
<reference evidence="15" key="1">
    <citation type="submission" date="2025-08" db="UniProtKB">
        <authorList>
            <consortium name="RefSeq"/>
        </authorList>
    </citation>
    <scope>IDENTIFICATION</scope>
    <source>
        <tissue evidence="15">Spleen</tissue>
    </source>
</reference>
<organism evidence="14 15">
    <name type="scientific">Tursiops truncatus</name>
    <name type="common">Atlantic bottle-nosed dolphin</name>
    <name type="synonym">Delphinus truncatus</name>
    <dbReference type="NCBI Taxonomy" id="9739"/>
    <lineage>
        <taxon>Eukaryota</taxon>
        <taxon>Metazoa</taxon>
        <taxon>Chordata</taxon>
        <taxon>Craniata</taxon>
        <taxon>Vertebrata</taxon>
        <taxon>Euteleostomi</taxon>
        <taxon>Mammalia</taxon>
        <taxon>Eutheria</taxon>
        <taxon>Laurasiatheria</taxon>
        <taxon>Artiodactyla</taxon>
        <taxon>Whippomorpha</taxon>
        <taxon>Cetacea</taxon>
        <taxon>Odontoceti</taxon>
        <taxon>Delphinidae</taxon>
        <taxon>Tursiops</taxon>
    </lineage>
</organism>
<keyword evidence="9" id="KW-0206">Cytoskeleton</keyword>
<protein>
    <submittedName>
        <fullName evidence="15">Kinesin-like protein KIF13A isoform X3</fullName>
    </submittedName>
</protein>
<evidence type="ECO:0000313" key="15">
    <source>
        <dbReference type="RefSeq" id="XP_019800570.2"/>
    </source>
</evidence>
<dbReference type="SUPFAM" id="SSF49879">
    <property type="entry name" value="SMAD/FHA domain"/>
    <property type="match status" value="1"/>
</dbReference>
<feature type="region of interest" description="Disordered" evidence="12">
    <location>
        <begin position="633"/>
        <end position="656"/>
    </location>
</feature>
<dbReference type="GO" id="GO:0005874">
    <property type="term" value="C:microtubule"/>
    <property type="evidence" value="ECO:0007669"/>
    <property type="project" value="UniProtKB-KW"/>
</dbReference>
<dbReference type="FunFam" id="3.40.850.10:FF:000010">
    <property type="entry name" value="Kinesin family member 13A"/>
    <property type="match status" value="1"/>
</dbReference>
<evidence type="ECO:0000313" key="14">
    <source>
        <dbReference type="Proteomes" id="UP000245320"/>
    </source>
</evidence>
<dbReference type="FunFam" id="2.60.200.20:FF:000002">
    <property type="entry name" value="Kinesin family member 13A"/>
    <property type="match status" value="1"/>
</dbReference>
<keyword evidence="3" id="KW-0597">Phosphoprotein</keyword>
<feature type="region of interest" description="Disordered" evidence="12">
    <location>
        <begin position="1564"/>
        <end position="1599"/>
    </location>
</feature>
<feature type="compositionally biased region" description="Low complexity" evidence="12">
    <location>
        <begin position="1564"/>
        <end position="1573"/>
    </location>
</feature>
<evidence type="ECO:0000256" key="5">
    <source>
        <dbReference type="ARBA" id="ARBA00022741"/>
    </source>
</evidence>
<evidence type="ECO:0000256" key="4">
    <source>
        <dbReference type="ARBA" id="ARBA00022701"/>
    </source>
</evidence>
<dbReference type="SUPFAM" id="SSF52540">
    <property type="entry name" value="P-loop containing nucleoside triphosphate hydrolases"/>
    <property type="match status" value="1"/>
</dbReference>
<dbReference type="GO" id="GO:0008017">
    <property type="term" value="F:microtubule binding"/>
    <property type="evidence" value="ECO:0007669"/>
    <property type="project" value="InterPro"/>
</dbReference>
<comment type="subcellular location">
    <subcellularLocation>
        <location evidence="1">Cytoplasm</location>
        <location evidence="1">Cytoskeleton</location>
    </subcellularLocation>
</comment>
<keyword evidence="8 10" id="KW-0505">Motor protein</keyword>
<dbReference type="GO" id="GO:0005524">
    <property type="term" value="F:ATP binding"/>
    <property type="evidence" value="ECO:0007669"/>
    <property type="project" value="UniProtKB-UniRule"/>
</dbReference>
<dbReference type="GO" id="GO:0045184">
    <property type="term" value="P:establishment of protein localization"/>
    <property type="evidence" value="ECO:0007669"/>
    <property type="project" value="UniProtKB-ARBA"/>
</dbReference>
<name>A0A2U4C559_TURTR</name>
<dbReference type="CTD" id="63971"/>
<dbReference type="InterPro" id="IPR001752">
    <property type="entry name" value="Kinesin_motor_dom"/>
</dbReference>
<feature type="compositionally biased region" description="Polar residues" evidence="12">
    <location>
        <begin position="1735"/>
        <end position="1750"/>
    </location>
</feature>
<dbReference type="InterPro" id="IPR000253">
    <property type="entry name" value="FHA_dom"/>
</dbReference>
<feature type="compositionally biased region" description="Basic and acidic residues" evidence="12">
    <location>
        <begin position="556"/>
        <end position="567"/>
    </location>
</feature>
<dbReference type="Gene3D" id="2.60.200.20">
    <property type="match status" value="1"/>
</dbReference>
<dbReference type="CDD" id="cd22729">
    <property type="entry name" value="FHA_KIF13A"/>
    <property type="match status" value="1"/>
</dbReference>
<dbReference type="Pfam" id="PF00225">
    <property type="entry name" value="Kinesin"/>
    <property type="match status" value="1"/>
</dbReference>
<dbReference type="RefSeq" id="XP_019800570.2">
    <property type="nucleotide sequence ID" value="XM_019945011.2"/>
</dbReference>
<feature type="region of interest" description="Disordered" evidence="12">
    <location>
        <begin position="556"/>
        <end position="575"/>
    </location>
</feature>
<evidence type="ECO:0000256" key="6">
    <source>
        <dbReference type="ARBA" id="ARBA00022840"/>
    </source>
</evidence>
<keyword evidence="7 11" id="KW-0175">Coiled coil</keyword>
<feature type="compositionally biased region" description="Polar residues" evidence="12">
    <location>
        <begin position="1715"/>
        <end position="1727"/>
    </location>
</feature>
<feature type="region of interest" description="Disordered" evidence="12">
    <location>
        <begin position="1363"/>
        <end position="1406"/>
    </location>
</feature>
<feature type="compositionally biased region" description="Polar residues" evidence="12">
    <location>
        <begin position="1369"/>
        <end position="1383"/>
    </location>
</feature>
<dbReference type="Gene3D" id="3.40.850.10">
    <property type="entry name" value="Kinesin motor domain"/>
    <property type="match status" value="1"/>
</dbReference>
<evidence type="ECO:0000259" key="13">
    <source>
        <dbReference type="PROSITE" id="PS50067"/>
    </source>
</evidence>
<keyword evidence="4" id="KW-0493">Microtubule</keyword>
<dbReference type="Pfam" id="PF00498">
    <property type="entry name" value="FHA"/>
    <property type="match status" value="1"/>
</dbReference>
<dbReference type="InterPro" id="IPR008984">
    <property type="entry name" value="SMAD_FHA_dom_sf"/>
</dbReference>
<dbReference type="Pfam" id="PF12473">
    <property type="entry name" value="DUF3694"/>
    <property type="match status" value="1"/>
</dbReference>
<evidence type="ECO:0000256" key="9">
    <source>
        <dbReference type="ARBA" id="ARBA00023212"/>
    </source>
</evidence>
<dbReference type="InterPro" id="IPR022140">
    <property type="entry name" value="Kinesin-like_KIF1-typ"/>
</dbReference>
<dbReference type="CDD" id="cd01365">
    <property type="entry name" value="KISc_KIF1A_KIF1B"/>
    <property type="match status" value="1"/>
</dbReference>
<dbReference type="GO" id="GO:0003777">
    <property type="term" value="F:microtubule motor activity"/>
    <property type="evidence" value="ECO:0007669"/>
    <property type="project" value="InterPro"/>
</dbReference>